<dbReference type="InterPro" id="IPR036388">
    <property type="entry name" value="WH-like_DNA-bd_sf"/>
</dbReference>
<dbReference type="InterPro" id="IPR036390">
    <property type="entry name" value="WH_DNA-bd_sf"/>
</dbReference>
<dbReference type="PROSITE" id="PS01332">
    <property type="entry name" value="HTH_RRF2_1"/>
    <property type="match status" value="1"/>
</dbReference>
<protein>
    <submittedName>
        <fullName evidence="1 2">Transcriptional regulator</fullName>
    </submittedName>
</protein>
<keyword evidence="3" id="KW-1185">Reference proteome</keyword>
<dbReference type="Pfam" id="PF02082">
    <property type="entry name" value="Rrf2"/>
    <property type="match status" value="1"/>
</dbReference>
<dbReference type="EMBL" id="CP020559">
    <property type="protein sequence ID" value="ARE88339.1"/>
    <property type="molecule type" value="Genomic_DNA"/>
</dbReference>
<evidence type="ECO:0000313" key="3">
    <source>
        <dbReference type="Proteomes" id="UP000177894"/>
    </source>
</evidence>
<reference evidence="1 3" key="1">
    <citation type="submission" date="2016-10" db="EMBL/GenBank/DDBJ databases">
        <title>Complete Genome Sequence of Acetogen Clostridium formicoaceticum ATCC 27076.</title>
        <authorList>
            <person name="Bao T."/>
            <person name="Cheng C."/>
            <person name="Zhao J."/>
            <person name="Yang S.-T."/>
            <person name="Wang J."/>
            <person name="Wang M."/>
        </authorList>
    </citation>
    <scope>NUCLEOTIDE SEQUENCE [LARGE SCALE GENOMIC DNA]</scope>
    <source>
        <strain evidence="1 3">ATCC 27076</strain>
    </source>
</reference>
<evidence type="ECO:0000313" key="4">
    <source>
        <dbReference type="Proteomes" id="UP000192478"/>
    </source>
</evidence>
<dbReference type="Gene3D" id="1.10.10.10">
    <property type="entry name" value="Winged helix-like DNA-binding domain superfamily/Winged helix DNA-binding domain"/>
    <property type="match status" value="1"/>
</dbReference>
<accession>A0AAC9RJN6</accession>
<dbReference type="AlphaFoldDB" id="A0AAC9RJN6"/>
<evidence type="ECO:0000313" key="2">
    <source>
        <dbReference type="EMBL" id="ARE88339.1"/>
    </source>
</evidence>
<name>A0AAC9RJN6_9CLOT</name>
<organism evidence="2 4">
    <name type="scientific">Clostridium formicaceticum</name>
    <dbReference type="NCBI Taxonomy" id="1497"/>
    <lineage>
        <taxon>Bacteria</taxon>
        <taxon>Bacillati</taxon>
        <taxon>Bacillota</taxon>
        <taxon>Clostridia</taxon>
        <taxon>Eubacteriales</taxon>
        <taxon>Clostridiaceae</taxon>
        <taxon>Clostridium</taxon>
    </lineage>
</organism>
<dbReference type="RefSeq" id="WP_070971796.1">
    <property type="nucleotide sequence ID" value="NZ_CP017603.1"/>
</dbReference>
<reference evidence="2 4" key="2">
    <citation type="submission" date="2017-03" db="EMBL/GenBank/DDBJ databases">
        <title>Complete sequence of Clostridium formicaceticum DSM 92.</title>
        <authorList>
            <person name="Poehlein A."/>
            <person name="Karl M."/>
            <person name="Bengelsdorf F.R."/>
            <person name="Duerre P."/>
            <person name="Daniel R."/>
        </authorList>
    </citation>
    <scope>NUCLEOTIDE SEQUENCE [LARGE SCALE GENOMIC DNA]</scope>
    <source>
        <strain evidence="2 4">DSM 92</strain>
    </source>
</reference>
<dbReference type="SUPFAM" id="SSF46785">
    <property type="entry name" value="Winged helix' DNA-binding domain"/>
    <property type="match status" value="1"/>
</dbReference>
<dbReference type="PANTHER" id="PTHR33221:SF2">
    <property type="entry name" value="TRANSCRIPTIONAL REGULATOR"/>
    <property type="match status" value="1"/>
</dbReference>
<dbReference type="Proteomes" id="UP000177894">
    <property type="component" value="Chromosome"/>
</dbReference>
<dbReference type="PROSITE" id="PS51197">
    <property type="entry name" value="HTH_RRF2_2"/>
    <property type="match status" value="1"/>
</dbReference>
<dbReference type="GO" id="GO:0003700">
    <property type="term" value="F:DNA-binding transcription factor activity"/>
    <property type="evidence" value="ECO:0007669"/>
    <property type="project" value="TreeGrafter"/>
</dbReference>
<gene>
    <name evidence="2" type="primary">cymR_5</name>
    <name evidence="1" type="ORF">BJL90_18890</name>
    <name evidence="2" type="ORF">CLFO_27400</name>
</gene>
<dbReference type="Proteomes" id="UP000192478">
    <property type="component" value="Chromosome"/>
</dbReference>
<proteinExistence type="predicted"/>
<dbReference type="NCBIfam" id="TIGR00738">
    <property type="entry name" value="rrf2_super"/>
    <property type="match status" value="1"/>
</dbReference>
<evidence type="ECO:0000313" key="1">
    <source>
        <dbReference type="EMBL" id="AOY77741.1"/>
    </source>
</evidence>
<dbReference type="GO" id="GO:0005829">
    <property type="term" value="C:cytosol"/>
    <property type="evidence" value="ECO:0007669"/>
    <property type="project" value="TreeGrafter"/>
</dbReference>
<dbReference type="InterPro" id="IPR000944">
    <property type="entry name" value="Tscrpt_reg_Rrf2"/>
</dbReference>
<dbReference type="EMBL" id="CP017603">
    <property type="protein sequence ID" value="AOY77741.1"/>
    <property type="molecule type" value="Genomic_DNA"/>
</dbReference>
<dbReference type="KEGG" id="cfm:BJL90_18890"/>
<sequence>MKITQEADYAIRIILFLSKLGRDAKIDALKISESENIPTRFTLKILRKLTKVGLTKSFRGVNGGYSLNREPEKITFRDVIEAIDGPIYIKRCLYDPNHCNLHKTTNTCDIHKALNKVRIRVIDELENLNFKNIKEND</sequence>
<dbReference type="InterPro" id="IPR030489">
    <property type="entry name" value="TR_Rrf2-type_CS"/>
</dbReference>
<dbReference type="PANTHER" id="PTHR33221">
    <property type="entry name" value="WINGED HELIX-TURN-HELIX TRANSCRIPTIONAL REGULATOR, RRF2 FAMILY"/>
    <property type="match status" value="1"/>
</dbReference>